<proteinExistence type="predicted"/>
<dbReference type="AlphaFoldDB" id="A0A9W6W2W7"/>
<protein>
    <submittedName>
        <fullName evidence="1">Uncharacterized protein</fullName>
    </submittedName>
</protein>
<keyword evidence="2" id="KW-1185">Reference proteome</keyword>
<reference evidence="1" key="1">
    <citation type="submission" date="2023-03" db="EMBL/GenBank/DDBJ databases">
        <title>Actinoallomurus iriomotensis NBRC 103684.</title>
        <authorList>
            <person name="Ichikawa N."/>
            <person name="Sato H."/>
            <person name="Tonouchi N."/>
        </authorList>
    </citation>
    <scope>NUCLEOTIDE SEQUENCE</scope>
    <source>
        <strain evidence="1">NBRC 103684</strain>
    </source>
</reference>
<accession>A0A9W6W2W7</accession>
<evidence type="ECO:0000313" key="1">
    <source>
        <dbReference type="EMBL" id="GLY89360.1"/>
    </source>
</evidence>
<comment type="caution">
    <text evidence="1">The sequence shown here is derived from an EMBL/GenBank/DDBJ whole genome shotgun (WGS) entry which is preliminary data.</text>
</comment>
<dbReference type="EMBL" id="BSTK01000013">
    <property type="protein sequence ID" value="GLY89360.1"/>
    <property type="molecule type" value="Genomic_DNA"/>
</dbReference>
<name>A0A9W6W2W7_9ACTN</name>
<gene>
    <name evidence="1" type="ORF">Airi02_072890</name>
</gene>
<organism evidence="1 2">
    <name type="scientific">Actinoallomurus iriomotensis</name>
    <dbReference type="NCBI Taxonomy" id="478107"/>
    <lineage>
        <taxon>Bacteria</taxon>
        <taxon>Bacillati</taxon>
        <taxon>Actinomycetota</taxon>
        <taxon>Actinomycetes</taxon>
        <taxon>Streptosporangiales</taxon>
        <taxon>Thermomonosporaceae</taxon>
        <taxon>Actinoallomurus</taxon>
    </lineage>
</organism>
<sequence length="87" mass="9705">MKWLTRRGRQARSANRACVCDPPWPALEAEFNGYVLPVLPAEHGSVLSVSGALGDARCSRCRAIYPRRWVTAPDAPIPFDWAHENDT</sequence>
<dbReference type="Proteomes" id="UP001165074">
    <property type="component" value="Unassembled WGS sequence"/>
</dbReference>
<evidence type="ECO:0000313" key="2">
    <source>
        <dbReference type="Proteomes" id="UP001165074"/>
    </source>
</evidence>